<keyword evidence="1" id="KW-0732">Signal</keyword>
<comment type="caution">
    <text evidence="2">The sequence shown here is derived from an EMBL/GenBank/DDBJ whole genome shotgun (WGS) entry which is preliminary data.</text>
</comment>
<protein>
    <submittedName>
        <fullName evidence="2">Uncharacterized protein</fullName>
    </submittedName>
</protein>
<feature type="signal peptide" evidence="1">
    <location>
        <begin position="1"/>
        <end position="16"/>
    </location>
</feature>
<evidence type="ECO:0000256" key="1">
    <source>
        <dbReference type="SAM" id="SignalP"/>
    </source>
</evidence>
<feature type="chain" id="PRO_5046382184" evidence="1">
    <location>
        <begin position="17"/>
        <end position="82"/>
    </location>
</feature>
<evidence type="ECO:0000313" key="3">
    <source>
        <dbReference type="Proteomes" id="UP001610334"/>
    </source>
</evidence>
<gene>
    <name evidence="2" type="ORF">BJX63DRAFT_396046</name>
</gene>
<accession>A0ABR4HBB9</accession>
<reference evidence="2 3" key="1">
    <citation type="submission" date="2024-07" db="EMBL/GenBank/DDBJ databases">
        <title>Section-level genome sequencing and comparative genomics of Aspergillus sections Usti and Cavernicolus.</title>
        <authorList>
            <consortium name="Lawrence Berkeley National Laboratory"/>
            <person name="Nybo J.L."/>
            <person name="Vesth T.C."/>
            <person name="Theobald S."/>
            <person name="Frisvad J.C."/>
            <person name="Larsen T.O."/>
            <person name="Kjaerboelling I."/>
            <person name="Rothschild-Mancinelli K."/>
            <person name="Lyhne E.K."/>
            <person name="Kogle M.E."/>
            <person name="Barry K."/>
            <person name="Clum A."/>
            <person name="Na H."/>
            <person name="Ledsgaard L."/>
            <person name="Lin J."/>
            <person name="Lipzen A."/>
            <person name="Kuo A."/>
            <person name="Riley R."/>
            <person name="Mondo S."/>
            <person name="Labutti K."/>
            <person name="Haridas S."/>
            <person name="Pangalinan J."/>
            <person name="Salamov A.A."/>
            <person name="Simmons B.A."/>
            <person name="Magnuson J.K."/>
            <person name="Chen J."/>
            <person name="Drula E."/>
            <person name="Henrissat B."/>
            <person name="Wiebenga A."/>
            <person name="Lubbers R.J."/>
            <person name="Gomes A.C."/>
            <person name="Makela M.R."/>
            <person name="Stajich J."/>
            <person name="Grigoriev I.V."/>
            <person name="Mortensen U.H."/>
            <person name="De Vries R.P."/>
            <person name="Baker S.E."/>
            <person name="Andersen M.R."/>
        </authorList>
    </citation>
    <scope>NUCLEOTIDE SEQUENCE [LARGE SCALE GENOMIC DNA]</scope>
    <source>
        <strain evidence="2 3">CBS 588.65</strain>
    </source>
</reference>
<keyword evidence="3" id="KW-1185">Reference proteome</keyword>
<organism evidence="2 3">
    <name type="scientific">Aspergillus granulosus</name>
    <dbReference type="NCBI Taxonomy" id="176169"/>
    <lineage>
        <taxon>Eukaryota</taxon>
        <taxon>Fungi</taxon>
        <taxon>Dikarya</taxon>
        <taxon>Ascomycota</taxon>
        <taxon>Pezizomycotina</taxon>
        <taxon>Eurotiomycetes</taxon>
        <taxon>Eurotiomycetidae</taxon>
        <taxon>Eurotiales</taxon>
        <taxon>Aspergillaceae</taxon>
        <taxon>Aspergillus</taxon>
        <taxon>Aspergillus subgen. Nidulantes</taxon>
    </lineage>
</organism>
<dbReference type="Proteomes" id="UP001610334">
    <property type="component" value="Unassembled WGS sequence"/>
</dbReference>
<name>A0ABR4HBB9_9EURO</name>
<dbReference type="EMBL" id="JBFXLT010000045">
    <property type="protein sequence ID" value="KAL2812769.1"/>
    <property type="molecule type" value="Genomic_DNA"/>
</dbReference>
<evidence type="ECO:0000313" key="2">
    <source>
        <dbReference type="EMBL" id="KAL2812769.1"/>
    </source>
</evidence>
<proteinExistence type="predicted"/>
<sequence>MVTLSWLISIADLMRAVGSLDKPTFPFLDPTGKPIPYSSPYRAKRVPEISCYFSGNRGQPTLVGYKFFKHYKTCSVNALGNC</sequence>